<feature type="binding site" evidence="7">
    <location>
        <begin position="155"/>
        <end position="159"/>
    </location>
    <ligand>
        <name>NADP(+)</name>
        <dbReference type="ChEBI" id="CHEBI:58349"/>
    </ligand>
</feature>
<keyword evidence="3 7" id="KW-0521">NADP</keyword>
<evidence type="ECO:0000256" key="2">
    <source>
        <dbReference type="ARBA" id="ARBA00006484"/>
    </source>
</evidence>
<comment type="subunit">
    <text evidence="8">Homotetramer.</text>
</comment>
<keyword evidence="8" id="KW-0443">Lipid metabolism</keyword>
<dbReference type="Pfam" id="PF13561">
    <property type="entry name" value="adh_short_C2"/>
    <property type="match status" value="1"/>
</dbReference>
<comment type="catalytic activity">
    <reaction evidence="5 8">
        <text>a (3R)-hydroxyacyl-[ACP] + NADP(+) = a 3-oxoacyl-[ACP] + NADPH + H(+)</text>
        <dbReference type="Rhea" id="RHEA:17397"/>
        <dbReference type="Rhea" id="RHEA-COMP:9916"/>
        <dbReference type="Rhea" id="RHEA-COMP:9945"/>
        <dbReference type="ChEBI" id="CHEBI:15378"/>
        <dbReference type="ChEBI" id="CHEBI:57783"/>
        <dbReference type="ChEBI" id="CHEBI:58349"/>
        <dbReference type="ChEBI" id="CHEBI:78776"/>
        <dbReference type="ChEBI" id="CHEBI:78827"/>
        <dbReference type="EC" id="1.1.1.100"/>
    </reaction>
</comment>
<accession>A0A0M2UZM6</accession>
<dbReference type="PRINTS" id="PR00081">
    <property type="entry name" value="GDHRDH"/>
</dbReference>
<dbReference type="InterPro" id="IPR011284">
    <property type="entry name" value="3oxo_ACP_reduc"/>
</dbReference>
<dbReference type="InterPro" id="IPR036291">
    <property type="entry name" value="NAD(P)-bd_dom_sf"/>
</dbReference>
<dbReference type="PATRIC" id="fig|380242.3.peg.264"/>
<dbReference type="PANTHER" id="PTHR42879:SF2">
    <property type="entry name" value="3-OXOACYL-[ACYL-CARRIER-PROTEIN] REDUCTASE FABG"/>
    <property type="match status" value="1"/>
</dbReference>
<dbReference type="EC" id="1.1.1.100" evidence="8"/>
<evidence type="ECO:0000256" key="3">
    <source>
        <dbReference type="ARBA" id="ARBA00022857"/>
    </source>
</evidence>
<proteinExistence type="inferred from homology"/>
<gene>
    <name evidence="10" type="ORF">BROFUL_00217</name>
</gene>
<protein>
    <recommendedName>
        <fullName evidence="8">3-oxoacyl-[acyl-carrier-protein] reductase</fullName>
        <ecNumber evidence="8">1.1.1.100</ecNumber>
    </recommendedName>
</protein>
<dbReference type="GO" id="GO:0051287">
    <property type="term" value="F:NAD binding"/>
    <property type="evidence" value="ECO:0007669"/>
    <property type="project" value="UniProtKB-UniRule"/>
</dbReference>
<evidence type="ECO:0000256" key="6">
    <source>
        <dbReference type="PIRSR" id="PIRSR611284-1"/>
    </source>
</evidence>
<sequence>MQFKEKIAIVTGGTRGIGKAIALELAKNGCNVAFNYHTNTDAAYALVKEIEAMGVKAAAFQINVTSFEGAKNMVKEVKDTFGRIDFLVNNAGITRDKLLALMSENDWDEVINTNLKSVYNFSKAVITQMIKQKSGSILNITSVSGLMGIAGQVNYSSSKAGMVGFTKALAKEVGKANITVNAIACGFIETDMTSVLPQEYKDKMIDMIPVRRFGKPEEIAKVAAFLLSEDARYITGHVISVDGGLAM</sequence>
<comment type="similarity">
    <text evidence="2 8">Belongs to the short-chain dehydrogenases/reductases (SDR) family.</text>
</comment>
<feature type="binding site" evidence="7">
    <location>
        <position position="188"/>
    </location>
    <ligand>
        <name>NADP(+)</name>
        <dbReference type="ChEBI" id="CHEBI:58349"/>
    </ligand>
</feature>
<dbReference type="SMART" id="SM00822">
    <property type="entry name" value="PKS_KR"/>
    <property type="match status" value="1"/>
</dbReference>
<feature type="domain" description="Ketoreductase" evidence="9">
    <location>
        <begin position="6"/>
        <end position="186"/>
    </location>
</feature>
<feature type="binding site" evidence="7">
    <location>
        <begin position="12"/>
        <end position="15"/>
    </location>
    <ligand>
        <name>NADP(+)</name>
        <dbReference type="ChEBI" id="CHEBI:58349"/>
    </ligand>
</feature>
<comment type="pathway">
    <text evidence="8">Lipid metabolism; fatty acid biosynthesis.</text>
</comment>
<dbReference type="Gene3D" id="3.40.50.720">
    <property type="entry name" value="NAD(P)-binding Rossmann-like Domain"/>
    <property type="match status" value="1"/>
</dbReference>
<feature type="binding site" evidence="7">
    <location>
        <begin position="63"/>
        <end position="64"/>
    </location>
    <ligand>
        <name>NADP(+)</name>
        <dbReference type="ChEBI" id="CHEBI:58349"/>
    </ligand>
</feature>
<dbReference type="SUPFAM" id="SSF51735">
    <property type="entry name" value="NAD(P)-binding Rossmann-fold domains"/>
    <property type="match status" value="1"/>
</dbReference>
<organism evidence="10 11">
    <name type="scientific">Candidatus Brocadia fulgida</name>
    <dbReference type="NCBI Taxonomy" id="380242"/>
    <lineage>
        <taxon>Bacteria</taxon>
        <taxon>Pseudomonadati</taxon>
        <taxon>Planctomycetota</taxon>
        <taxon>Candidatus Brocadiia</taxon>
        <taxon>Candidatus Brocadiales</taxon>
        <taxon>Candidatus Brocadiaceae</taxon>
        <taxon>Candidatus Brocadia</taxon>
    </lineage>
</organism>
<feature type="binding site" evidence="7">
    <location>
        <position position="38"/>
    </location>
    <ligand>
        <name>NADP(+)</name>
        <dbReference type="ChEBI" id="CHEBI:58349"/>
    </ligand>
</feature>
<dbReference type="InterPro" id="IPR050259">
    <property type="entry name" value="SDR"/>
</dbReference>
<evidence type="ECO:0000313" key="10">
    <source>
        <dbReference type="EMBL" id="KKO21060.1"/>
    </source>
</evidence>
<keyword evidence="8" id="KW-0276">Fatty acid metabolism</keyword>
<dbReference type="PRINTS" id="PR00080">
    <property type="entry name" value="SDRFAMILY"/>
</dbReference>
<evidence type="ECO:0000256" key="8">
    <source>
        <dbReference type="RuleBase" id="RU366074"/>
    </source>
</evidence>
<dbReference type="AlphaFoldDB" id="A0A0M2UZM6"/>
<dbReference type="UniPathway" id="UPA00094"/>
<comment type="caution">
    <text evidence="10">The sequence shown here is derived from an EMBL/GenBank/DDBJ whole genome shotgun (WGS) entry which is preliminary data.</text>
</comment>
<dbReference type="EMBL" id="LAQJ01000026">
    <property type="protein sequence ID" value="KKO21060.1"/>
    <property type="molecule type" value="Genomic_DNA"/>
</dbReference>
<dbReference type="NCBIfam" id="NF009466">
    <property type="entry name" value="PRK12826.1-2"/>
    <property type="match status" value="1"/>
</dbReference>
<dbReference type="NCBIfam" id="TIGR01830">
    <property type="entry name" value="3oxo_ACP_reduc"/>
    <property type="match status" value="1"/>
</dbReference>
<dbReference type="NCBIfam" id="NF005559">
    <property type="entry name" value="PRK07231.1"/>
    <property type="match status" value="1"/>
</dbReference>
<dbReference type="PROSITE" id="PS00061">
    <property type="entry name" value="ADH_SHORT"/>
    <property type="match status" value="1"/>
</dbReference>
<keyword evidence="11" id="KW-1185">Reference proteome</keyword>
<dbReference type="Proteomes" id="UP000034954">
    <property type="component" value="Unassembled WGS sequence"/>
</dbReference>
<name>A0A0M2UZM6_9BACT</name>
<feature type="binding site" evidence="7">
    <location>
        <position position="90"/>
    </location>
    <ligand>
        <name>NADP(+)</name>
        <dbReference type="ChEBI" id="CHEBI:58349"/>
    </ligand>
</feature>
<dbReference type="CDD" id="cd05333">
    <property type="entry name" value="BKR_SDR_c"/>
    <property type="match status" value="1"/>
</dbReference>
<dbReference type="GO" id="GO:0004316">
    <property type="term" value="F:3-oxoacyl-[acyl-carrier-protein] reductase (NADPH) activity"/>
    <property type="evidence" value="ECO:0007669"/>
    <property type="project" value="UniProtKB-UniRule"/>
</dbReference>
<evidence type="ECO:0000259" key="9">
    <source>
        <dbReference type="SMART" id="SM00822"/>
    </source>
</evidence>
<dbReference type="InterPro" id="IPR057326">
    <property type="entry name" value="KR_dom"/>
</dbReference>
<reference evidence="10 11" key="1">
    <citation type="journal article" date="2013" name="BMC Microbiol.">
        <title>Identification of the type II cytochrome c maturation pathway in anammox bacteria by comparative genomics.</title>
        <authorList>
            <person name="Ferousi C."/>
            <person name="Speth D.R."/>
            <person name="Reimann J."/>
            <person name="Op den Camp H.J."/>
            <person name="Allen J.W."/>
            <person name="Keltjens J.T."/>
            <person name="Jetten M.S."/>
        </authorList>
    </citation>
    <scope>NUCLEOTIDE SEQUENCE [LARGE SCALE GENOMIC DNA]</scope>
    <source>
        <strain evidence="10">RU1</strain>
    </source>
</reference>
<evidence type="ECO:0000256" key="1">
    <source>
        <dbReference type="ARBA" id="ARBA00002607"/>
    </source>
</evidence>
<dbReference type="FunFam" id="3.40.50.720:FF:000115">
    <property type="entry name" value="3-oxoacyl-[acyl-carrier-protein] reductase FabG"/>
    <property type="match status" value="1"/>
</dbReference>
<dbReference type="InterPro" id="IPR002347">
    <property type="entry name" value="SDR_fam"/>
</dbReference>
<feature type="active site" description="Proton acceptor" evidence="6">
    <location>
        <position position="155"/>
    </location>
</feature>
<evidence type="ECO:0000256" key="5">
    <source>
        <dbReference type="ARBA" id="ARBA00048508"/>
    </source>
</evidence>
<keyword evidence="8" id="KW-0444">Lipid biosynthesis</keyword>
<comment type="function">
    <text evidence="1 8">Catalyzes the NADPH-dependent reduction of beta-ketoacyl-ACP substrates to beta-hydroxyacyl-ACP products, the first reductive step in the elongation cycle of fatty acid biosynthesis.</text>
</comment>
<dbReference type="GO" id="GO:0006633">
    <property type="term" value="P:fatty acid biosynthetic process"/>
    <property type="evidence" value="ECO:0007669"/>
    <property type="project" value="UniProtKB-UniPathway"/>
</dbReference>
<keyword evidence="8" id="KW-0275">Fatty acid biosynthesis</keyword>
<dbReference type="PANTHER" id="PTHR42879">
    <property type="entry name" value="3-OXOACYL-(ACYL-CARRIER-PROTEIN) REDUCTASE"/>
    <property type="match status" value="1"/>
</dbReference>
<keyword evidence="4 8" id="KW-0560">Oxidoreductase</keyword>
<evidence type="ECO:0000313" key="11">
    <source>
        <dbReference type="Proteomes" id="UP000034954"/>
    </source>
</evidence>
<dbReference type="NCBIfam" id="NF009464">
    <property type="entry name" value="PRK12824.1"/>
    <property type="match status" value="1"/>
</dbReference>
<evidence type="ECO:0000256" key="4">
    <source>
        <dbReference type="ARBA" id="ARBA00023002"/>
    </source>
</evidence>
<dbReference type="InterPro" id="IPR020904">
    <property type="entry name" value="Sc_DH/Rdtase_CS"/>
</dbReference>
<evidence type="ECO:0000256" key="7">
    <source>
        <dbReference type="PIRSR" id="PIRSR611284-2"/>
    </source>
</evidence>